<name>K9VYA4_9CYAN</name>
<protein>
    <submittedName>
        <fullName evidence="1">Uncharacterized protein</fullName>
    </submittedName>
</protein>
<dbReference type="KEGG" id="cep:Cri9333_2221"/>
<sequence length="251" mass="29176">MKGSLIRNEDLLPNQRENMYLLISTHFNGVKREVFDADLLEKNWVILLEDEKKALQGFSTLKIYETEFAGEVISAVYSGDTIVDPNSWSSSVLSKTWINSVNQLRQQYSKGKLYWLLICSGYRTYRFLPTFWNEFYPRYATPTPAKTEALLKFLARNQFGKYYDEERGVVRFPCPQILKNELIEIPTERLKNSHISFFLQKNPGYIQGDELVCLTEISEENLTSAGRKMWFAESSEGGEERGERREGLIYS</sequence>
<dbReference type="HOGENOM" id="CLU_088154_0_0_3"/>
<accession>K9VYA4</accession>
<gene>
    <name evidence="1" type="ORF">Cri9333_2221</name>
</gene>
<dbReference type="eggNOG" id="ENOG502Z8UT">
    <property type="taxonomic scope" value="Bacteria"/>
</dbReference>
<dbReference type="Proteomes" id="UP000010472">
    <property type="component" value="Chromosome"/>
</dbReference>
<proteinExistence type="predicted"/>
<dbReference type="RefSeq" id="WP_015203207.1">
    <property type="nucleotide sequence ID" value="NC_019753.1"/>
</dbReference>
<organism evidence="1 2">
    <name type="scientific">Crinalium epipsammum PCC 9333</name>
    <dbReference type="NCBI Taxonomy" id="1173022"/>
    <lineage>
        <taxon>Bacteria</taxon>
        <taxon>Bacillati</taxon>
        <taxon>Cyanobacteriota</taxon>
        <taxon>Cyanophyceae</taxon>
        <taxon>Gomontiellales</taxon>
        <taxon>Gomontiellaceae</taxon>
        <taxon>Crinalium</taxon>
    </lineage>
</organism>
<evidence type="ECO:0000313" key="2">
    <source>
        <dbReference type="Proteomes" id="UP000010472"/>
    </source>
</evidence>
<dbReference type="OrthoDB" id="333393at2"/>
<dbReference type="PATRIC" id="fig|1173022.3.peg.2402"/>
<dbReference type="AlphaFoldDB" id="K9VYA4"/>
<reference evidence="1 2" key="1">
    <citation type="submission" date="2012-06" db="EMBL/GenBank/DDBJ databases">
        <title>Finished chromosome of genome of Crinalium epipsammum PCC 9333.</title>
        <authorList>
            <consortium name="US DOE Joint Genome Institute"/>
            <person name="Gugger M."/>
            <person name="Coursin T."/>
            <person name="Rippka R."/>
            <person name="Tandeau De Marsac N."/>
            <person name="Huntemann M."/>
            <person name="Wei C.-L."/>
            <person name="Han J."/>
            <person name="Detter J.C."/>
            <person name="Han C."/>
            <person name="Tapia R."/>
            <person name="Davenport K."/>
            <person name="Daligault H."/>
            <person name="Erkkila T."/>
            <person name="Gu W."/>
            <person name="Munk A.C.C."/>
            <person name="Teshima H."/>
            <person name="Xu Y."/>
            <person name="Chain P."/>
            <person name="Chen A."/>
            <person name="Krypides N."/>
            <person name="Mavromatis K."/>
            <person name="Markowitz V."/>
            <person name="Szeto E."/>
            <person name="Ivanova N."/>
            <person name="Mikhailova N."/>
            <person name="Ovchinnikova G."/>
            <person name="Pagani I."/>
            <person name="Pati A."/>
            <person name="Goodwin L."/>
            <person name="Peters L."/>
            <person name="Pitluck S."/>
            <person name="Woyke T."/>
            <person name="Kerfeld C."/>
        </authorList>
    </citation>
    <scope>NUCLEOTIDE SEQUENCE [LARGE SCALE GENOMIC DNA]</scope>
    <source>
        <strain evidence="1 2">PCC 9333</strain>
    </source>
</reference>
<evidence type="ECO:0000313" key="1">
    <source>
        <dbReference type="EMBL" id="AFZ13093.1"/>
    </source>
</evidence>
<keyword evidence="2" id="KW-1185">Reference proteome</keyword>
<dbReference type="EMBL" id="CP003620">
    <property type="protein sequence ID" value="AFZ13093.1"/>
    <property type="molecule type" value="Genomic_DNA"/>
</dbReference>
<dbReference type="STRING" id="1173022.Cri9333_2221"/>